<dbReference type="InterPro" id="IPR001279">
    <property type="entry name" value="Metallo-B-lactamas"/>
</dbReference>
<gene>
    <name evidence="8" type="ORF">J4557_39235</name>
</gene>
<sequence length="304" mass="32726">MNTFDPITGVSVISTGTVTIRPEHVGPTHKNTYLWLATSRRWTSPRPINVYVVEHREGIVLFDTGQDRASVTDSGYFPGGVNGLVYSRLAKFDVGPDETLAAGLRGLGLAIEDVGTAVISHLHQDHIGGLPLLGRSEIIVSRPEWDSLHRPLPEARGLLTDHINLPGLRWKRVAMEDLADPALAPFRSGHDLFGDGSLVLLPTPGHTPGSISMLVRRPGRPPLLMVGDLTYDDGLLAEGKLPGVGSKRQMRAATQMVNQLRTRLPGLVVLPAHDPAAGRRLTAALAPRPGHQLPTPQAGDGHEL</sequence>
<name>A0ABS3RBH5_9ACTN</name>
<evidence type="ECO:0000256" key="5">
    <source>
        <dbReference type="ARBA" id="ARBA00022833"/>
    </source>
</evidence>
<keyword evidence="3" id="KW-0479">Metal-binding</keyword>
<protein>
    <submittedName>
        <fullName evidence="8">N-acyl homoserine lactonase family protein</fullName>
    </submittedName>
</protein>
<dbReference type="CDD" id="cd07729">
    <property type="entry name" value="AHL_lactonase_MBL-fold"/>
    <property type="match status" value="1"/>
</dbReference>
<evidence type="ECO:0000313" key="9">
    <source>
        <dbReference type="Proteomes" id="UP000666915"/>
    </source>
</evidence>
<dbReference type="Proteomes" id="UP000666915">
    <property type="component" value="Unassembled WGS sequence"/>
</dbReference>
<reference evidence="8 9" key="1">
    <citation type="submission" date="2021-03" db="EMBL/GenBank/DDBJ databases">
        <authorList>
            <person name="Kanchanasin P."/>
            <person name="Saeng-In P."/>
            <person name="Phongsopitanun W."/>
            <person name="Yuki M."/>
            <person name="Kudo T."/>
            <person name="Ohkuma M."/>
            <person name="Tanasupawat S."/>
        </authorList>
    </citation>
    <scope>NUCLEOTIDE SEQUENCE [LARGE SCALE GENOMIC DNA]</scope>
    <source>
        <strain evidence="8 9">L46</strain>
    </source>
</reference>
<dbReference type="SMART" id="SM00849">
    <property type="entry name" value="Lactamase_B"/>
    <property type="match status" value="1"/>
</dbReference>
<dbReference type="Pfam" id="PF00753">
    <property type="entry name" value="Lactamase_B"/>
    <property type="match status" value="1"/>
</dbReference>
<dbReference type="InterPro" id="IPR051013">
    <property type="entry name" value="MBL_superfamily_lactonases"/>
</dbReference>
<comment type="cofactor">
    <cofactor evidence="1">
        <name>Zn(2+)</name>
        <dbReference type="ChEBI" id="CHEBI:29105"/>
    </cofactor>
</comment>
<feature type="region of interest" description="Disordered" evidence="6">
    <location>
        <begin position="284"/>
        <end position="304"/>
    </location>
</feature>
<organism evidence="8 9">
    <name type="scientific">Actinomadura nitritigenes</name>
    <dbReference type="NCBI Taxonomy" id="134602"/>
    <lineage>
        <taxon>Bacteria</taxon>
        <taxon>Bacillati</taxon>
        <taxon>Actinomycetota</taxon>
        <taxon>Actinomycetes</taxon>
        <taxon>Streptosporangiales</taxon>
        <taxon>Thermomonosporaceae</taxon>
        <taxon>Actinomadura</taxon>
    </lineage>
</organism>
<dbReference type="RefSeq" id="WP_208271886.1">
    <property type="nucleotide sequence ID" value="NZ_BAAAGM010000029.1"/>
</dbReference>
<dbReference type="EMBL" id="JAGEOK010000034">
    <property type="protein sequence ID" value="MBO2443579.1"/>
    <property type="molecule type" value="Genomic_DNA"/>
</dbReference>
<dbReference type="SUPFAM" id="SSF56281">
    <property type="entry name" value="Metallo-hydrolase/oxidoreductase"/>
    <property type="match status" value="1"/>
</dbReference>
<comment type="similarity">
    <text evidence="2">Belongs to the metallo-beta-lactamase superfamily.</text>
</comment>
<feature type="domain" description="Metallo-beta-lactamase" evidence="7">
    <location>
        <begin position="47"/>
        <end position="273"/>
    </location>
</feature>
<evidence type="ECO:0000259" key="7">
    <source>
        <dbReference type="SMART" id="SM00849"/>
    </source>
</evidence>
<dbReference type="InterPro" id="IPR036866">
    <property type="entry name" value="RibonucZ/Hydroxyglut_hydro"/>
</dbReference>
<keyword evidence="5" id="KW-0862">Zinc</keyword>
<dbReference type="Gene3D" id="3.60.15.10">
    <property type="entry name" value="Ribonuclease Z/Hydroxyacylglutathione hydrolase-like"/>
    <property type="match status" value="1"/>
</dbReference>
<evidence type="ECO:0000313" key="8">
    <source>
        <dbReference type="EMBL" id="MBO2443579.1"/>
    </source>
</evidence>
<evidence type="ECO:0000256" key="1">
    <source>
        <dbReference type="ARBA" id="ARBA00001947"/>
    </source>
</evidence>
<evidence type="ECO:0000256" key="2">
    <source>
        <dbReference type="ARBA" id="ARBA00007749"/>
    </source>
</evidence>
<keyword evidence="4" id="KW-0378">Hydrolase</keyword>
<comment type="caution">
    <text evidence="8">The sequence shown here is derived from an EMBL/GenBank/DDBJ whole genome shotgun (WGS) entry which is preliminary data.</text>
</comment>
<dbReference type="PANTHER" id="PTHR42978:SF2">
    <property type="entry name" value="102 KBASES UNSTABLE REGION: FROM 1 TO 119443"/>
    <property type="match status" value="1"/>
</dbReference>
<proteinExistence type="inferred from homology"/>
<evidence type="ECO:0000256" key="4">
    <source>
        <dbReference type="ARBA" id="ARBA00022801"/>
    </source>
</evidence>
<dbReference type="PANTHER" id="PTHR42978">
    <property type="entry name" value="QUORUM-QUENCHING LACTONASE YTNP-RELATED-RELATED"/>
    <property type="match status" value="1"/>
</dbReference>
<evidence type="ECO:0000256" key="6">
    <source>
        <dbReference type="SAM" id="MobiDB-lite"/>
    </source>
</evidence>
<keyword evidence="9" id="KW-1185">Reference proteome</keyword>
<evidence type="ECO:0000256" key="3">
    <source>
        <dbReference type="ARBA" id="ARBA00022723"/>
    </source>
</evidence>
<accession>A0ABS3RBH5</accession>